<evidence type="ECO:0000259" key="4">
    <source>
        <dbReference type="Pfam" id="PF00501"/>
    </source>
</evidence>
<evidence type="ECO:0000256" key="2">
    <source>
        <dbReference type="ARBA" id="ARBA00022598"/>
    </source>
</evidence>
<dbReference type="PANTHER" id="PTHR43201:SF5">
    <property type="entry name" value="MEDIUM-CHAIN ACYL-COA LIGASE ACSF2, MITOCHONDRIAL"/>
    <property type="match status" value="1"/>
</dbReference>
<dbReference type="PANTHER" id="PTHR43201">
    <property type="entry name" value="ACYL-COA SYNTHETASE"/>
    <property type="match status" value="1"/>
</dbReference>
<evidence type="ECO:0000259" key="5">
    <source>
        <dbReference type="Pfam" id="PF13193"/>
    </source>
</evidence>
<name>A0A930V338_9ACTN</name>
<dbReference type="SUPFAM" id="SSF56801">
    <property type="entry name" value="Acetyl-CoA synthetase-like"/>
    <property type="match status" value="1"/>
</dbReference>
<dbReference type="EMBL" id="JADIVZ010000007">
    <property type="protein sequence ID" value="MBF4162855.1"/>
    <property type="molecule type" value="Genomic_DNA"/>
</dbReference>
<protein>
    <submittedName>
        <fullName evidence="6">AMP-binding protein</fullName>
    </submittedName>
</protein>
<dbReference type="Pfam" id="PF13193">
    <property type="entry name" value="AMP-binding_C"/>
    <property type="match status" value="1"/>
</dbReference>
<dbReference type="InterPro" id="IPR020845">
    <property type="entry name" value="AMP-binding_CS"/>
</dbReference>
<dbReference type="GO" id="GO:0006631">
    <property type="term" value="P:fatty acid metabolic process"/>
    <property type="evidence" value="ECO:0007669"/>
    <property type="project" value="TreeGrafter"/>
</dbReference>
<dbReference type="CDD" id="cd04433">
    <property type="entry name" value="AFD_class_I"/>
    <property type="match status" value="1"/>
</dbReference>
<keyword evidence="7" id="KW-1185">Reference proteome</keyword>
<dbReference type="InterPro" id="IPR025110">
    <property type="entry name" value="AMP-bd_C"/>
</dbReference>
<dbReference type="Gene3D" id="3.40.50.12780">
    <property type="entry name" value="N-terminal domain of ligase-like"/>
    <property type="match status" value="1"/>
</dbReference>
<organism evidence="6 7">
    <name type="scientific">Nocardioides acrostichi</name>
    <dbReference type="NCBI Taxonomy" id="2784339"/>
    <lineage>
        <taxon>Bacteria</taxon>
        <taxon>Bacillati</taxon>
        <taxon>Actinomycetota</taxon>
        <taxon>Actinomycetes</taxon>
        <taxon>Propionibacteriales</taxon>
        <taxon>Nocardioidaceae</taxon>
        <taxon>Nocardioides</taxon>
    </lineage>
</organism>
<proteinExistence type="inferred from homology"/>
<dbReference type="Proteomes" id="UP000656804">
    <property type="component" value="Unassembled WGS sequence"/>
</dbReference>
<dbReference type="RefSeq" id="WP_194504112.1">
    <property type="nucleotide sequence ID" value="NZ_JADIVZ010000007.1"/>
</dbReference>
<dbReference type="GO" id="GO:0031956">
    <property type="term" value="F:medium-chain fatty acid-CoA ligase activity"/>
    <property type="evidence" value="ECO:0007669"/>
    <property type="project" value="TreeGrafter"/>
</dbReference>
<dbReference type="Gene3D" id="3.30.300.30">
    <property type="match status" value="1"/>
</dbReference>
<feature type="region of interest" description="Disordered" evidence="3">
    <location>
        <begin position="531"/>
        <end position="558"/>
    </location>
</feature>
<gene>
    <name evidence="6" type="ORF">ISG29_14255</name>
</gene>
<dbReference type="PROSITE" id="PS00455">
    <property type="entry name" value="AMP_BINDING"/>
    <property type="match status" value="1"/>
</dbReference>
<comment type="similarity">
    <text evidence="1">Belongs to the ATP-dependent AMP-binding enzyme family.</text>
</comment>
<dbReference type="InterPro" id="IPR000873">
    <property type="entry name" value="AMP-dep_synth/lig_dom"/>
</dbReference>
<dbReference type="InterPro" id="IPR045851">
    <property type="entry name" value="AMP-bd_C_sf"/>
</dbReference>
<evidence type="ECO:0000313" key="7">
    <source>
        <dbReference type="Proteomes" id="UP000656804"/>
    </source>
</evidence>
<dbReference type="FunFam" id="3.30.300.30:FF:000008">
    <property type="entry name" value="2,3-dihydroxybenzoate-AMP ligase"/>
    <property type="match status" value="1"/>
</dbReference>
<dbReference type="AlphaFoldDB" id="A0A930V338"/>
<reference evidence="6" key="1">
    <citation type="submission" date="2020-11" db="EMBL/GenBank/DDBJ databases">
        <title>Nocardioides sp. CBS4Y-1, whole genome shotgun sequence.</title>
        <authorList>
            <person name="Tuo L."/>
        </authorList>
    </citation>
    <scope>NUCLEOTIDE SEQUENCE</scope>
    <source>
        <strain evidence="6">CBS4Y-1</strain>
    </source>
</reference>
<evidence type="ECO:0000313" key="6">
    <source>
        <dbReference type="EMBL" id="MBF4162855.1"/>
    </source>
</evidence>
<feature type="domain" description="AMP-dependent synthetase/ligase" evidence="4">
    <location>
        <begin position="55"/>
        <end position="408"/>
    </location>
</feature>
<dbReference type="Pfam" id="PF00501">
    <property type="entry name" value="AMP-binding"/>
    <property type="match status" value="1"/>
</dbReference>
<evidence type="ECO:0000256" key="3">
    <source>
        <dbReference type="SAM" id="MobiDB-lite"/>
    </source>
</evidence>
<feature type="domain" description="AMP-binding enzyme C-terminal" evidence="5">
    <location>
        <begin position="456"/>
        <end position="531"/>
    </location>
</feature>
<accession>A0A930V338</accession>
<keyword evidence="2" id="KW-0436">Ligase</keyword>
<sequence>MLARLLAGAGSAGTSLKVLTQAGVIRPYSPLVLARLARVLRQWGTSPAGGFASLAAREPDAVGVIDELGSLTWGELHERSNALARGLREMGVREGDGVAIMCRNHRGFLEATIAAGKLGADSLYLNTAFAGPQLVEVLDRDKPTALIYDEEFTGLVEKGSVEHRVLAWTDSDDTGDADGVATIEAIVAKHDRSDLTPPSRNGRIVILTSGTTGTPKGAPRSEAGVDAAVSLLSAMPLKHGWRTHVAAPLFHTWGFGHMALGMLLGSTLVLRRTFDPEACLEVVQDEECKTIVVIPVMLQRILALPEETLQRYDISRVEVVASSGSALPGDLALTWMDRFGDNLYSTYGSTEVAYASVAGPRDLREAPGSAGHPPYATVVKILDEDGQEVSAGTSGRIFVGNGLLFDGYTGGGSKEVVDGLMSTGDVGRFGDDGRLYVEGRDDEMIVSGGENVFPQEVEDCIARHDAVDEVAAIGVDDDDFGKRLRAFVVLNDGASLDADSVKDWVKQNLARYKVPRDVVFLDELPRNATGKVLKRDLAKDEEDQDASQGGNQDDEGDA</sequence>
<comment type="caution">
    <text evidence="6">The sequence shown here is derived from an EMBL/GenBank/DDBJ whole genome shotgun (WGS) entry which is preliminary data.</text>
</comment>
<dbReference type="InterPro" id="IPR042099">
    <property type="entry name" value="ANL_N_sf"/>
</dbReference>
<evidence type="ECO:0000256" key="1">
    <source>
        <dbReference type="ARBA" id="ARBA00006432"/>
    </source>
</evidence>